<reference evidence="1" key="1">
    <citation type="submission" date="2021-06" db="EMBL/GenBank/DDBJ databases">
        <authorList>
            <person name="Kallberg Y."/>
            <person name="Tangrot J."/>
            <person name="Rosling A."/>
        </authorList>
    </citation>
    <scope>NUCLEOTIDE SEQUENCE</scope>
    <source>
        <strain evidence="1">CL551</strain>
    </source>
</reference>
<dbReference type="EMBL" id="CAJVPV010035193">
    <property type="protein sequence ID" value="CAG8750455.1"/>
    <property type="molecule type" value="Genomic_DNA"/>
</dbReference>
<accession>A0A9N9IUK9</accession>
<name>A0A9N9IUK9_9GLOM</name>
<comment type="caution">
    <text evidence="1">The sequence shown here is derived from an EMBL/GenBank/DDBJ whole genome shotgun (WGS) entry which is preliminary data.</text>
</comment>
<organism evidence="1 2">
    <name type="scientific">Acaulospora morrowiae</name>
    <dbReference type="NCBI Taxonomy" id="94023"/>
    <lineage>
        <taxon>Eukaryota</taxon>
        <taxon>Fungi</taxon>
        <taxon>Fungi incertae sedis</taxon>
        <taxon>Mucoromycota</taxon>
        <taxon>Glomeromycotina</taxon>
        <taxon>Glomeromycetes</taxon>
        <taxon>Diversisporales</taxon>
        <taxon>Acaulosporaceae</taxon>
        <taxon>Acaulospora</taxon>
    </lineage>
</organism>
<gene>
    <name evidence="1" type="ORF">AMORRO_LOCUS15316</name>
</gene>
<dbReference type="Proteomes" id="UP000789342">
    <property type="component" value="Unassembled WGS sequence"/>
</dbReference>
<dbReference type="AlphaFoldDB" id="A0A9N9IUK9"/>
<evidence type="ECO:0000313" key="2">
    <source>
        <dbReference type="Proteomes" id="UP000789342"/>
    </source>
</evidence>
<protein>
    <submittedName>
        <fullName evidence="1">6466_t:CDS:1</fullName>
    </submittedName>
</protein>
<feature type="non-terminal residue" evidence="1">
    <location>
        <position position="78"/>
    </location>
</feature>
<keyword evidence="2" id="KW-1185">Reference proteome</keyword>
<sequence length="78" mass="8813">MLMFLGSGDLSHDGIFSKKWSGLRYTNSITKLSQVLSDCSRSYIKIWTLGQPGQLFCLKSFVLDSWTTHLNSVLWGNP</sequence>
<proteinExistence type="predicted"/>
<evidence type="ECO:0000313" key="1">
    <source>
        <dbReference type="EMBL" id="CAG8750455.1"/>
    </source>
</evidence>